<comment type="caution">
    <text evidence="2">The sequence shown here is derived from an EMBL/GenBank/DDBJ whole genome shotgun (WGS) entry which is preliminary data.</text>
</comment>
<dbReference type="SUPFAM" id="SSF52266">
    <property type="entry name" value="SGNH hydrolase"/>
    <property type="match status" value="1"/>
</dbReference>
<dbReference type="Proteomes" id="UP000323142">
    <property type="component" value="Unassembled WGS sequence"/>
</dbReference>
<name>A0A5B2VEX3_9HYPH</name>
<accession>A0A5B2VEX3</accession>
<dbReference type="PANTHER" id="PTHR30383:SF5">
    <property type="entry name" value="SGNH HYDROLASE-TYPE ESTERASE DOMAIN-CONTAINING PROTEIN"/>
    <property type="match status" value="1"/>
</dbReference>
<keyword evidence="1" id="KW-0732">Signal</keyword>
<dbReference type="Pfam" id="PF25182">
    <property type="entry name" value="NonGDSL"/>
    <property type="match status" value="1"/>
</dbReference>
<organism evidence="2 3">
    <name type="scientific">Salinarimonas soli</name>
    <dbReference type="NCBI Taxonomy" id="1638099"/>
    <lineage>
        <taxon>Bacteria</taxon>
        <taxon>Pseudomonadati</taxon>
        <taxon>Pseudomonadota</taxon>
        <taxon>Alphaproteobacteria</taxon>
        <taxon>Hyphomicrobiales</taxon>
        <taxon>Salinarimonadaceae</taxon>
        <taxon>Salinarimonas</taxon>
    </lineage>
</organism>
<keyword evidence="2" id="KW-0378">Hydrolase</keyword>
<dbReference type="AlphaFoldDB" id="A0A5B2VEX3"/>
<dbReference type="Gene3D" id="3.40.50.1110">
    <property type="entry name" value="SGNH hydrolase"/>
    <property type="match status" value="1"/>
</dbReference>
<sequence>MPVVCTAHRWTSVRRLSIAVCASIVALLSLPAASLAADAPCAATKPVFSARKGLERLGAELRRKAEVRILAIGSSSTAGVGASSPALAYPAQLQRKLAALTGRPDIEVDNAGIGGEAADITLQRLETQLAEGDYDLVIWQVGTNDALRGGDEASFRAQLARGIAAVRRAKADLVLLDQQFFPTVKDPARYERFVNVLGEVAQTGGVPLFSRFALMKAWGERSMDDLRAMLSSDGFHMSDRGYGCVAELLAGDLLSASKPQVARSGTAAVAAVSR</sequence>
<protein>
    <submittedName>
        <fullName evidence="2">SGNH/GDSL hydrolase family protein</fullName>
    </submittedName>
</protein>
<reference evidence="2 3" key="2">
    <citation type="submission" date="2019-09" db="EMBL/GenBank/DDBJ databases">
        <authorList>
            <person name="Jin C."/>
        </authorList>
    </citation>
    <scope>NUCLEOTIDE SEQUENCE [LARGE SCALE GENOMIC DNA]</scope>
    <source>
        <strain evidence="2 3">BN140002</strain>
    </source>
</reference>
<dbReference type="InterPro" id="IPR036514">
    <property type="entry name" value="SGNH_hydro_sf"/>
</dbReference>
<dbReference type="RefSeq" id="WP_149818308.1">
    <property type="nucleotide sequence ID" value="NZ_VUOA01000023.1"/>
</dbReference>
<evidence type="ECO:0000313" key="2">
    <source>
        <dbReference type="EMBL" id="KAA2236747.1"/>
    </source>
</evidence>
<dbReference type="EMBL" id="VUOA01000023">
    <property type="protein sequence ID" value="KAA2236747.1"/>
    <property type="molecule type" value="Genomic_DNA"/>
</dbReference>
<reference evidence="2 3" key="1">
    <citation type="submission" date="2019-09" db="EMBL/GenBank/DDBJ databases">
        <title>Salinarimonas rosea gen. nov., sp. nov., a new member of the a-2 subgroup of the Proteobacteria.</title>
        <authorList>
            <person name="Liu J."/>
        </authorList>
    </citation>
    <scope>NUCLEOTIDE SEQUENCE [LARGE SCALE GENOMIC DNA]</scope>
    <source>
        <strain evidence="2 3">BN140002</strain>
    </source>
</reference>
<evidence type="ECO:0000313" key="3">
    <source>
        <dbReference type="Proteomes" id="UP000323142"/>
    </source>
</evidence>
<feature type="signal peptide" evidence="1">
    <location>
        <begin position="1"/>
        <end position="36"/>
    </location>
</feature>
<dbReference type="InterPro" id="IPR051532">
    <property type="entry name" value="Ester_Hydrolysis_Enzymes"/>
</dbReference>
<feature type="chain" id="PRO_5022975243" evidence="1">
    <location>
        <begin position="37"/>
        <end position="274"/>
    </location>
</feature>
<dbReference type="OrthoDB" id="7203637at2"/>
<dbReference type="PANTHER" id="PTHR30383">
    <property type="entry name" value="THIOESTERASE 1/PROTEASE 1/LYSOPHOSPHOLIPASE L1"/>
    <property type="match status" value="1"/>
</dbReference>
<keyword evidence="3" id="KW-1185">Reference proteome</keyword>
<dbReference type="InterPro" id="IPR057572">
    <property type="entry name" value="NonGDSL"/>
</dbReference>
<dbReference type="GO" id="GO:0004622">
    <property type="term" value="F:phosphatidylcholine lysophospholipase activity"/>
    <property type="evidence" value="ECO:0007669"/>
    <property type="project" value="TreeGrafter"/>
</dbReference>
<evidence type="ECO:0000256" key="1">
    <source>
        <dbReference type="SAM" id="SignalP"/>
    </source>
</evidence>
<proteinExistence type="predicted"/>
<gene>
    <name evidence="2" type="ORF">F0L46_13340</name>
</gene>